<organism evidence="9 10">
    <name type="scientific">Abeliophyllum distichum</name>
    <dbReference type="NCBI Taxonomy" id="126358"/>
    <lineage>
        <taxon>Eukaryota</taxon>
        <taxon>Viridiplantae</taxon>
        <taxon>Streptophyta</taxon>
        <taxon>Embryophyta</taxon>
        <taxon>Tracheophyta</taxon>
        <taxon>Spermatophyta</taxon>
        <taxon>Magnoliopsida</taxon>
        <taxon>eudicotyledons</taxon>
        <taxon>Gunneridae</taxon>
        <taxon>Pentapetalae</taxon>
        <taxon>asterids</taxon>
        <taxon>lamiids</taxon>
        <taxon>Lamiales</taxon>
        <taxon>Oleaceae</taxon>
        <taxon>Forsythieae</taxon>
        <taxon>Abeliophyllum</taxon>
    </lineage>
</organism>
<protein>
    <submittedName>
        <fullName evidence="9">LAG1 and CLN8 (TLC) lipid-sensing domain containing protein</fullName>
    </submittedName>
</protein>
<feature type="transmembrane region" description="Helical" evidence="7">
    <location>
        <begin position="118"/>
        <end position="138"/>
    </location>
</feature>
<dbReference type="Pfam" id="PF03798">
    <property type="entry name" value="TRAM_LAG1_CLN8"/>
    <property type="match status" value="1"/>
</dbReference>
<evidence type="ECO:0000256" key="7">
    <source>
        <dbReference type="SAM" id="Phobius"/>
    </source>
</evidence>
<dbReference type="InterPro" id="IPR006634">
    <property type="entry name" value="TLC-dom"/>
</dbReference>
<reference evidence="10" key="1">
    <citation type="submission" date="2024-07" db="EMBL/GenBank/DDBJ databases">
        <title>Two chromosome-level genome assemblies of Korean endemic species Abeliophyllum distichum and Forsythia ovata (Oleaceae).</title>
        <authorList>
            <person name="Jang H."/>
        </authorList>
    </citation>
    <scope>NUCLEOTIDE SEQUENCE [LARGE SCALE GENOMIC DNA]</scope>
</reference>
<feature type="transmembrane region" description="Helical" evidence="7">
    <location>
        <begin position="276"/>
        <end position="297"/>
    </location>
</feature>
<dbReference type="PANTHER" id="PTHR13439">
    <property type="entry name" value="CT120 PROTEIN"/>
    <property type="match status" value="1"/>
</dbReference>
<dbReference type="EMBL" id="JBFOLK010000012">
    <property type="protein sequence ID" value="KAL2470840.1"/>
    <property type="molecule type" value="Genomic_DNA"/>
</dbReference>
<evidence type="ECO:0000256" key="2">
    <source>
        <dbReference type="ARBA" id="ARBA00022692"/>
    </source>
</evidence>
<feature type="domain" description="TLC" evidence="8">
    <location>
        <begin position="106"/>
        <end position="308"/>
    </location>
</feature>
<dbReference type="GO" id="GO:0016020">
    <property type="term" value="C:membrane"/>
    <property type="evidence" value="ECO:0007669"/>
    <property type="project" value="UniProtKB-SubCell"/>
</dbReference>
<feature type="transmembrane region" description="Helical" evidence="7">
    <location>
        <begin position="238"/>
        <end position="264"/>
    </location>
</feature>
<feature type="region of interest" description="Disordered" evidence="6">
    <location>
        <begin position="337"/>
        <end position="380"/>
    </location>
</feature>
<accession>A0ABD1Q3U8</accession>
<proteinExistence type="predicted"/>
<evidence type="ECO:0000256" key="5">
    <source>
        <dbReference type="PROSITE-ProRule" id="PRU00205"/>
    </source>
</evidence>
<dbReference type="PROSITE" id="PS50922">
    <property type="entry name" value="TLC"/>
    <property type="match status" value="1"/>
</dbReference>
<name>A0ABD1Q3U8_9LAMI</name>
<evidence type="ECO:0000259" key="8">
    <source>
        <dbReference type="PROSITE" id="PS50922"/>
    </source>
</evidence>
<evidence type="ECO:0000313" key="9">
    <source>
        <dbReference type="EMBL" id="KAL2470840.1"/>
    </source>
</evidence>
<evidence type="ECO:0000256" key="3">
    <source>
        <dbReference type="ARBA" id="ARBA00022989"/>
    </source>
</evidence>
<dbReference type="Proteomes" id="UP001604336">
    <property type="component" value="Unassembled WGS sequence"/>
</dbReference>
<evidence type="ECO:0000256" key="1">
    <source>
        <dbReference type="ARBA" id="ARBA00004141"/>
    </source>
</evidence>
<dbReference type="SMART" id="SM00724">
    <property type="entry name" value="TLC"/>
    <property type="match status" value="1"/>
</dbReference>
<keyword evidence="10" id="KW-1185">Reference proteome</keyword>
<dbReference type="AlphaFoldDB" id="A0ABD1Q3U8"/>
<sequence>MGAEFAKKLGHELIKMAAAIFELLQWLLRFPQLRRCFFFGDSGKVEMWGLEISLGYMNFDGHATPSKILKWLSSICAGILMCKIVYDLTGTVSSLLFRGYIKLNHKEKLDWNSRGFSTFHAIVVAAGSLYLLLGSSLFDGAQDFSINMTSTLSDTIMGVSIGYFISDLAMILYHFPILGGLEYVLHHGLSMYSIILSLLSGQAQIYILMVLFTESTTPFVNLRWYLDVAGQKNSKLYILNGSALFLGWLVARILLFVFFFYHMFVHFDQLKKVFPLGFYSLLTVAPLLATLNAIWFWRIAKEIQIKIVGHGSEWWYLARLLNHAMFMKLTDSLRGVKTDGPAKPASAHPSRPGTLGQSVNRAGRSRAEKAEPRAVAGQGG</sequence>
<dbReference type="InterPro" id="IPR050846">
    <property type="entry name" value="TLCD"/>
</dbReference>
<evidence type="ECO:0000313" key="10">
    <source>
        <dbReference type="Proteomes" id="UP001604336"/>
    </source>
</evidence>
<gene>
    <name evidence="9" type="ORF">Adt_38976</name>
</gene>
<evidence type="ECO:0000256" key="4">
    <source>
        <dbReference type="ARBA" id="ARBA00023136"/>
    </source>
</evidence>
<keyword evidence="4 5" id="KW-0472">Membrane</keyword>
<keyword evidence="2 5" id="KW-0812">Transmembrane</keyword>
<dbReference type="PANTHER" id="PTHR13439:SF0">
    <property type="entry name" value="TOPOISOMERASE I DAMAGE AFFECTED PROTEIN 4"/>
    <property type="match status" value="1"/>
</dbReference>
<feature type="transmembrane region" description="Helical" evidence="7">
    <location>
        <begin position="71"/>
        <end position="97"/>
    </location>
</feature>
<keyword evidence="3 7" id="KW-1133">Transmembrane helix</keyword>
<comment type="caution">
    <text evidence="9">The sequence shown here is derived from an EMBL/GenBank/DDBJ whole genome shotgun (WGS) entry which is preliminary data.</text>
</comment>
<comment type="subcellular location">
    <subcellularLocation>
        <location evidence="1">Membrane</location>
        <topology evidence="1">Multi-pass membrane protein</topology>
    </subcellularLocation>
</comment>
<evidence type="ECO:0000256" key="6">
    <source>
        <dbReference type="SAM" id="MobiDB-lite"/>
    </source>
</evidence>